<feature type="domain" description="Methyltransferase small" evidence="4">
    <location>
        <begin position="135"/>
        <end position="258"/>
    </location>
</feature>
<dbReference type="GeneID" id="303681931"/>
<dbReference type="HOGENOM" id="CLU_076082_0_0_6"/>
<keyword evidence="1" id="KW-0489">Methyltransferase</keyword>
<sequence>MNQHFTMEGIQQRALHYLLHFLEEQHYRFTVITPLSHERILKRKKHLSNTARSLKDIFGWNLPFYPEALDQQLFLILKNADLIHLENQQWLSTVRVASLDEKLFIHSAFPTIEIDAVFFGPDTYRFYYHLKQYLLHQIHVIQRSVELCCGASPVAITIAKLIPEATEIFTADINPKALFYSQVNKDFTGLSNIFPTQSNLFSNLEGHFDLIFANPPYLMDLHERQYRHGGNVLDGTDLSFNILTEAIKRLTPQGTLFLYTGIAISQDGNKFLEAVHSWIQDYPDFNYSYEEIDPDVFGEELEQPAYQHIERIAVVLIKLSAA</sequence>
<name>N9PX67_9GAMM</name>
<keyword evidence="3" id="KW-0949">S-adenosyl-L-methionine</keyword>
<protein>
    <recommendedName>
        <fullName evidence="4">Methyltransferase small domain-containing protein</fullName>
    </recommendedName>
</protein>
<evidence type="ECO:0000256" key="3">
    <source>
        <dbReference type="ARBA" id="ARBA00022691"/>
    </source>
</evidence>
<dbReference type="CDD" id="cd02440">
    <property type="entry name" value="AdoMet_MTases"/>
    <property type="match status" value="1"/>
</dbReference>
<evidence type="ECO:0000259" key="4">
    <source>
        <dbReference type="Pfam" id="PF05175"/>
    </source>
</evidence>
<dbReference type="PANTHER" id="PTHR18895:SF74">
    <property type="entry name" value="MTRF1L RELEASE FACTOR GLUTAMINE METHYLTRANSFERASE"/>
    <property type="match status" value="1"/>
</dbReference>
<dbReference type="InterPro" id="IPR007848">
    <property type="entry name" value="Small_mtfrase_dom"/>
</dbReference>
<evidence type="ECO:0000313" key="6">
    <source>
        <dbReference type="Proteomes" id="UP000013173"/>
    </source>
</evidence>
<gene>
    <name evidence="5" type="ORF">F892_01518</name>
</gene>
<dbReference type="GO" id="GO:0036009">
    <property type="term" value="F:protein-glutamine N-methyltransferase activity"/>
    <property type="evidence" value="ECO:0007669"/>
    <property type="project" value="TreeGrafter"/>
</dbReference>
<dbReference type="AlphaFoldDB" id="N9PX67"/>
<dbReference type="Pfam" id="PF05175">
    <property type="entry name" value="MTS"/>
    <property type="match status" value="1"/>
</dbReference>
<evidence type="ECO:0000256" key="1">
    <source>
        <dbReference type="ARBA" id="ARBA00022603"/>
    </source>
</evidence>
<dbReference type="OrthoDB" id="5383291at2"/>
<dbReference type="PROSITE" id="PS00092">
    <property type="entry name" value="N6_MTASE"/>
    <property type="match status" value="1"/>
</dbReference>
<dbReference type="Proteomes" id="UP000013173">
    <property type="component" value="Unassembled WGS sequence"/>
</dbReference>
<dbReference type="PATRIC" id="fig|1217706.3.peg.1467"/>
<proteinExistence type="predicted"/>
<reference evidence="5 6" key="1">
    <citation type="submission" date="2013-02" db="EMBL/GenBank/DDBJ databases">
        <title>The Genome Sequence of Acinetobacter sp. NIPH 2168.</title>
        <authorList>
            <consortium name="The Broad Institute Genome Sequencing Platform"/>
            <consortium name="The Broad Institute Genome Sequencing Center for Infectious Disease"/>
            <person name="Cerqueira G."/>
            <person name="Feldgarden M."/>
            <person name="Courvalin P."/>
            <person name="Perichon B."/>
            <person name="Grillot-Courvalin C."/>
            <person name="Clermont D."/>
            <person name="Rocha E."/>
            <person name="Yoon E.-J."/>
            <person name="Nemec A."/>
            <person name="Walker B."/>
            <person name="Young S.K."/>
            <person name="Zeng Q."/>
            <person name="Gargeya S."/>
            <person name="Fitzgerald M."/>
            <person name="Haas B."/>
            <person name="Abouelleil A."/>
            <person name="Alvarado L."/>
            <person name="Arachchi H.M."/>
            <person name="Berlin A.M."/>
            <person name="Chapman S.B."/>
            <person name="Dewar J."/>
            <person name="Goldberg J."/>
            <person name="Griggs A."/>
            <person name="Gujja S."/>
            <person name="Hansen M."/>
            <person name="Howarth C."/>
            <person name="Imamovic A."/>
            <person name="Larimer J."/>
            <person name="McCowan C."/>
            <person name="Murphy C."/>
            <person name="Neiman D."/>
            <person name="Pearson M."/>
            <person name="Priest M."/>
            <person name="Roberts A."/>
            <person name="Saif S."/>
            <person name="Shea T."/>
            <person name="Sisk P."/>
            <person name="Sykes S."/>
            <person name="Wortman J."/>
            <person name="Nusbaum C."/>
            <person name="Birren B."/>
        </authorList>
    </citation>
    <scope>NUCLEOTIDE SEQUENCE [LARGE SCALE GENOMIC DNA]</scope>
    <source>
        <strain evidence="5 6">NIPH 2168</strain>
    </source>
</reference>
<evidence type="ECO:0000256" key="2">
    <source>
        <dbReference type="ARBA" id="ARBA00022679"/>
    </source>
</evidence>
<organism evidence="5 6">
    <name type="scientific">Acinetobacter vivianii</name>
    <dbReference type="NCBI Taxonomy" id="1776742"/>
    <lineage>
        <taxon>Bacteria</taxon>
        <taxon>Pseudomonadati</taxon>
        <taxon>Pseudomonadota</taxon>
        <taxon>Gammaproteobacteria</taxon>
        <taxon>Moraxellales</taxon>
        <taxon>Moraxellaceae</taxon>
        <taxon>Acinetobacter</taxon>
    </lineage>
</organism>
<evidence type="ECO:0000313" key="5">
    <source>
        <dbReference type="EMBL" id="ENX22276.1"/>
    </source>
</evidence>
<dbReference type="InterPro" id="IPR029063">
    <property type="entry name" value="SAM-dependent_MTases_sf"/>
</dbReference>
<dbReference type="PANTHER" id="PTHR18895">
    <property type="entry name" value="HEMK METHYLTRANSFERASE"/>
    <property type="match status" value="1"/>
</dbReference>
<dbReference type="InterPro" id="IPR050320">
    <property type="entry name" value="N5-glutamine_MTase"/>
</dbReference>
<accession>N9PX67</accession>
<dbReference type="GO" id="GO:0032259">
    <property type="term" value="P:methylation"/>
    <property type="evidence" value="ECO:0007669"/>
    <property type="project" value="UniProtKB-KW"/>
</dbReference>
<dbReference type="RefSeq" id="WP_005257237.1">
    <property type="nucleotide sequence ID" value="NZ_BMDR01000001.1"/>
</dbReference>
<dbReference type="GO" id="GO:0003676">
    <property type="term" value="F:nucleic acid binding"/>
    <property type="evidence" value="ECO:0007669"/>
    <property type="project" value="InterPro"/>
</dbReference>
<dbReference type="SUPFAM" id="SSF53335">
    <property type="entry name" value="S-adenosyl-L-methionine-dependent methyltransferases"/>
    <property type="match status" value="1"/>
</dbReference>
<comment type="caution">
    <text evidence="5">The sequence shown here is derived from an EMBL/GenBank/DDBJ whole genome shotgun (WGS) entry which is preliminary data.</text>
</comment>
<keyword evidence="2" id="KW-0808">Transferase</keyword>
<dbReference type="Gene3D" id="3.40.50.150">
    <property type="entry name" value="Vaccinia Virus protein VP39"/>
    <property type="match status" value="1"/>
</dbReference>
<dbReference type="EMBL" id="APRW01000009">
    <property type="protein sequence ID" value="ENX22276.1"/>
    <property type="molecule type" value="Genomic_DNA"/>
</dbReference>
<keyword evidence="6" id="KW-1185">Reference proteome</keyword>
<dbReference type="InterPro" id="IPR002052">
    <property type="entry name" value="DNA_methylase_N6_adenine_CS"/>
</dbReference>